<dbReference type="Proteomes" id="UP001374535">
    <property type="component" value="Chromosome 11"/>
</dbReference>
<feature type="domain" description="Cathepsin propeptide inhibitor" evidence="1">
    <location>
        <begin position="21"/>
        <end position="77"/>
    </location>
</feature>
<evidence type="ECO:0000313" key="2">
    <source>
        <dbReference type="EMBL" id="WVY90544.1"/>
    </source>
</evidence>
<dbReference type="SMART" id="SM00848">
    <property type="entry name" value="Inhibitor_I29"/>
    <property type="match status" value="2"/>
</dbReference>
<feature type="domain" description="Cathepsin propeptide inhibitor" evidence="1">
    <location>
        <begin position="120"/>
        <end position="171"/>
    </location>
</feature>
<keyword evidence="3" id="KW-1185">Reference proteome</keyword>
<proteinExistence type="predicted"/>
<evidence type="ECO:0000313" key="3">
    <source>
        <dbReference type="Proteomes" id="UP001374535"/>
    </source>
</evidence>
<dbReference type="Pfam" id="PF08246">
    <property type="entry name" value="Inhibitor_I29"/>
    <property type="match status" value="2"/>
</dbReference>
<dbReference type="InterPro" id="IPR013201">
    <property type="entry name" value="Prot_inhib_I29"/>
</dbReference>
<name>A0AAQ3MGF5_VIGMU</name>
<evidence type="ECO:0000259" key="1">
    <source>
        <dbReference type="SMART" id="SM00848"/>
    </source>
</evidence>
<protein>
    <recommendedName>
        <fullName evidence="1">Cathepsin propeptide inhibitor domain-containing protein</fullName>
    </recommendedName>
</protein>
<dbReference type="EMBL" id="CP144690">
    <property type="protein sequence ID" value="WVY90544.1"/>
    <property type="molecule type" value="Genomic_DNA"/>
</dbReference>
<organism evidence="2 3">
    <name type="scientific">Vigna mungo</name>
    <name type="common">Black gram</name>
    <name type="synonym">Phaseolus mungo</name>
    <dbReference type="NCBI Taxonomy" id="3915"/>
    <lineage>
        <taxon>Eukaryota</taxon>
        <taxon>Viridiplantae</taxon>
        <taxon>Streptophyta</taxon>
        <taxon>Embryophyta</taxon>
        <taxon>Tracheophyta</taxon>
        <taxon>Spermatophyta</taxon>
        <taxon>Magnoliopsida</taxon>
        <taxon>eudicotyledons</taxon>
        <taxon>Gunneridae</taxon>
        <taxon>Pentapetalae</taxon>
        <taxon>rosids</taxon>
        <taxon>fabids</taxon>
        <taxon>Fabales</taxon>
        <taxon>Fabaceae</taxon>
        <taxon>Papilionoideae</taxon>
        <taxon>50 kb inversion clade</taxon>
        <taxon>NPAAA clade</taxon>
        <taxon>indigoferoid/millettioid clade</taxon>
        <taxon>Phaseoleae</taxon>
        <taxon>Vigna</taxon>
    </lineage>
</organism>
<reference evidence="2 3" key="1">
    <citation type="journal article" date="2023" name="Life. Sci Alliance">
        <title>Evolutionary insights into 3D genome organization and epigenetic landscape of Vigna mungo.</title>
        <authorList>
            <person name="Junaid A."/>
            <person name="Singh B."/>
            <person name="Bhatia S."/>
        </authorList>
    </citation>
    <scope>NUCLEOTIDE SEQUENCE [LARGE SCALE GENOMIC DNA]</scope>
    <source>
        <strain evidence="2">Urdbean</strain>
    </source>
</reference>
<gene>
    <name evidence="2" type="ORF">V8G54_036058</name>
</gene>
<dbReference type="Gene3D" id="1.10.287.2250">
    <property type="match status" value="2"/>
</dbReference>
<dbReference type="AlphaFoldDB" id="A0AAQ3MGF5"/>
<sequence length="190" mass="22470">MAAHHRNKATRRTKKEVVSMYEKWIVEHGKSYNTPEEKDKRFQIFKNTLRYIDKANSANRGCTFGLNQFSDLTLKEFEATYLCNYRLLTRTRGKATGTSMAAHHRDKATERTEEEVVSLYEKWIVKHDRLYTPEEKDKRFQIFKDNMLLIDKEKTANRVPGPFADMTNEEFKALFSPLDPNEVIYDIPFF</sequence>
<dbReference type="SUPFAM" id="SSF54001">
    <property type="entry name" value="Cysteine proteinases"/>
    <property type="match status" value="2"/>
</dbReference>
<accession>A0AAQ3MGF5</accession>
<dbReference type="InterPro" id="IPR038765">
    <property type="entry name" value="Papain-like_cys_pep_sf"/>
</dbReference>